<dbReference type="PROSITE" id="PS51677">
    <property type="entry name" value="NODB"/>
    <property type="match status" value="1"/>
</dbReference>
<evidence type="ECO:0000313" key="6">
    <source>
        <dbReference type="EMBL" id="AYJ39208.1"/>
    </source>
</evidence>
<evidence type="ECO:0000256" key="1">
    <source>
        <dbReference type="ARBA" id="ARBA00004613"/>
    </source>
</evidence>
<dbReference type="Proteomes" id="UP000277896">
    <property type="component" value="Chromosome"/>
</dbReference>
<dbReference type="Gene3D" id="3.20.20.370">
    <property type="entry name" value="Glycoside hydrolase/deacetylase"/>
    <property type="match status" value="1"/>
</dbReference>
<dbReference type="GO" id="GO:0016810">
    <property type="term" value="F:hydrolase activity, acting on carbon-nitrogen (but not peptide) bonds"/>
    <property type="evidence" value="ECO:0007669"/>
    <property type="project" value="InterPro"/>
</dbReference>
<dbReference type="SUPFAM" id="SSF88713">
    <property type="entry name" value="Glycoside hydrolase/deacetylase"/>
    <property type="match status" value="1"/>
</dbReference>
<protein>
    <submittedName>
        <fullName evidence="6">Polysaccharide deacetylase family protein</fullName>
    </submittedName>
    <submittedName>
        <fullName evidence="7">Xylanase/chitin deacetylase</fullName>
    </submittedName>
</protein>
<reference evidence="7 8" key="1">
    <citation type="submission" date="2017-04" db="EMBL/GenBank/DDBJ databases">
        <title>In vitro and in silico characterization of Lactobacillus paraplantarum D2-1, a starter culture for soymilk fermentation.</title>
        <authorList>
            <person name="Endo A."/>
            <person name="Sasaki F."/>
            <person name="Maeno S."/>
            <person name="Kanesaki Y."/>
            <person name="Kubota E."/>
            <person name="Torres G.A."/>
            <person name="Tomita S."/>
            <person name="Nakagawa J."/>
        </authorList>
    </citation>
    <scope>NUCLEOTIDE SEQUENCE [LARGE SCALE GENOMIC DNA]</scope>
    <source>
        <strain evidence="7 8">D2-1</strain>
    </source>
</reference>
<dbReference type="InterPro" id="IPR051398">
    <property type="entry name" value="Polysacch_Deacetylase"/>
</dbReference>
<keyword evidence="7" id="KW-0378">Hydrolase</keyword>
<dbReference type="InterPro" id="IPR002509">
    <property type="entry name" value="NODB_dom"/>
</dbReference>
<evidence type="ECO:0000256" key="3">
    <source>
        <dbReference type="SAM" id="MobiDB-lite"/>
    </source>
</evidence>
<dbReference type="PROSITE" id="PS51257">
    <property type="entry name" value="PROKAR_LIPOPROTEIN"/>
    <property type="match status" value="1"/>
</dbReference>
<dbReference type="GO" id="GO:0045493">
    <property type="term" value="P:xylan catabolic process"/>
    <property type="evidence" value="ECO:0007669"/>
    <property type="project" value="UniProtKB-KW"/>
</dbReference>
<dbReference type="GO" id="GO:0005576">
    <property type="term" value="C:extracellular region"/>
    <property type="evidence" value="ECO:0007669"/>
    <property type="project" value="UniProtKB-SubCell"/>
</dbReference>
<feature type="signal peptide" evidence="4">
    <location>
        <begin position="1"/>
        <end position="20"/>
    </location>
</feature>
<feature type="chain" id="PRO_5041930685" evidence="4">
    <location>
        <begin position="21"/>
        <end position="284"/>
    </location>
</feature>
<dbReference type="PANTHER" id="PTHR34216">
    <property type="match status" value="1"/>
</dbReference>
<reference evidence="6 9" key="2">
    <citation type="submission" date="2018-10" db="EMBL/GenBank/DDBJ databases">
        <title>Genome seuquencing of Lactobacillus species.</title>
        <authorList>
            <person name="Baek C."/>
            <person name="Yi H."/>
        </authorList>
    </citation>
    <scope>NUCLEOTIDE SEQUENCE [LARGE SCALE GENOMIC DNA]</scope>
    <source>
        <strain evidence="6 9">DSM 10667</strain>
    </source>
</reference>
<dbReference type="GO" id="GO:0016798">
    <property type="term" value="F:hydrolase activity, acting on glycosyl bonds"/>
    <property type="evidence" value="ECO:0007669"/>
    <property type="project" value="UniProtKB-KW"/>
</dbReference>
<gene>
    <name evidence="7" type="primary">CDA1</name>
    <name evidence="6" type="ORF">LP667_10515</name>
    <name evidence="7" type="ORF">LPPLD21_02584</name>
</gene>
<proteinExistence type="predicted"/>
<keyword evidence="7" id="KW-0119">Carbohydrate metabolism</keyword>
<evidence type="ECO:0000313" key="9">
    <source>
        <dbReference type="Proteomes" id="UP000277896"/>
    </source>
</evidence>
<dbReference type="EMBL" id="BDOR01000019">
    <property type="protein sequence ID" value="GBF03029.1"/>
    <property type="molecule type" value="Genomic_DNA"/>
</dbReference>
<sequence length="284" mass="31797">MHRRGINYLLSLITTLGLLAGCQAASPATKQASSQSSKASSKSTHSTIKHQSPAHPYQHWHAVKVVHLPILMYHSISSGNQLRVPAKEFRAEMTYLKTHGYRTLTANEAVYALKHRRLPQKKVVWVTLDDSYKDNMTAAWPILKQTHQHATINFITGFTHKKNHLTLADAKQMQASGNIDFQSHTVRHLDLNNLTYQVQLTELSSSKKWLDHNLQQNTQVICYPAGRANNQTIKADKQAGYQYALSTAPGIATSAQNAYNLTRQRVVPGMSLTAFQTLLTTTNE</sequence>
<organism evidence="6 9">
    <name type="scientific">Lactiplantibacillus paraplantarum</name>
    <dbReference type="NCBI Taxonomy" id="60520"/>
    <lineage>
        <taxon>Bacteria</taxon>
        <taxon>Bacillati</taxon>
        <taxon>Bacillota</taxon>
        <taxon>Bacilli</taxon>
        <taxon>Lactobacillales</taxon>
        <taxon>Lactobacillaceae</taxon>
        <taxon>Lactiplantibacillus</taxon>
    </lineage>
</organism>
<dbReference type="CDD" id="cd10918">
    <property type="entry name" value="CE4_NodB_like_5s_6s"/>
    <property type="match status" value="1"/>
</dbReference>
<accession>A0AAD0TSI3</accession>
<evidence type="ECO:0000313" key="8">
    <source>
        <dbReference type="Proteomes" id="UP000236162"/>
    </source>
</evidence>
<evidence type="ECO:0000259" key="5">
    <source>
        <dbReference type="PROSITE" id="PS51677"/>
    </source>
</evidence>
<feature type="compositionally biased region" description="Low complexity" evidence="3">
    <location>
        <begin position="29"/>
        <end position="51"/>
    </location>
</feature>
<feature type="region of interest" description="Disordered" evidence="3">
    <location>
        <begin position="29"/>
        <end position="55"/>
    </location>
</feature>
<name>A0AAD0TSI3_9LACO</name>
<evidence type="ECO:0000256" key="4">
    <source>
        <dbReference type="SAM" id="SignalP"/>
    </source>
</evidence>
<comment type="subcellular location">
    <subcellularLocation>
        <location evidence="1">Secreted</location>
    </subcellularLocation>
</comment>
<keyword evidence="7" id="KW-0624">Polysaccharide degradation</keyword>
<keyword evidence="2 4" id="KW-0732">Signal</keyword>
<dbReference type="Pfam" id="PF01522">
    <property type="entry name" value="Polysacc_deac_1"/>
    <property type="match status" value="1"/>
</dbReference>
<dbReference type="EMBL" id="CP032744">
    <property type="protein sequence ID" value="AYJ39208.1"/>
    <property type="molecule type" value="Genomic_DNA"/>
</dbReference>
<evidence type="ECO:0000313" key="7">
    <source>
        <dbReference type="EMBL" id="GBF03029.1"/>
    </source>
</evidence>
<dbReference type="Proteomes" id="UP000236162">
    <property type="component" value="Unassembled WGS sequence"/>
</dbReference>
<evidence type="ECO:0000256" key="2">
    <source>
        <dbReference type="ARBA" id="ARBA00022729"/>
    </source>
</evidence>
<dbReference type="RefSeq" id="WP_021732618.1">
    <property type="nucleotide sequence ID" value="NZ_AVAI01000158.1"/>
</dbReference>
<keyword evidence="8" id="KW-1185">Reference proteome</keyword>
<dbReference type="AlphaFoldDB" id="A0AAD0TSI3"/>
<feature type="domain" description="NodB homology" evidence="5">
    <location>
        <begin position="122"/>
        <end position="284"/>
    </location>
</feature>
<keyword evidence="7" id="KW-0858">Xylan degradation</keyword>
<keyword evidence="7" id="KW-0326">Glycosidase</keyword>
<dbReference type="PANTHER" id="PTHR34216:SF3">
    <property type="entry name" value="POLY-BETA-1,6-N-ACETYL-D-GLUCOSAMINE N-DEACETYLASE"/>
    <property type="match status" value="1"/>
</dbReference>
<dbReference type="InterPro" id="IPR011330">
    <property type="entry name" value="Glyco_hydro/deAcase_b/a-brl"/>
</dbReference>